<evidence type="ECO:0000256" key="1">
    <source>
        <dbReference type="SAM" id="MobiDB-lite"/>
    </source>
</evidence>
<sequence length="132" mass="15121">MARQKIMAQKNKTAAKEMEKRKPTDNEKPSTSKKRKKNELDEEETLSIDLDEGDVNVDEMLNKILKEKAKIDTQRGVLNFIDKELKAIGANNLEYLKYCYPLGLSKIVQVPVTKILPPTPLYGCRPFNQSHM</sequence>
<proteinExistence type="predicted"/>
<dbReference type="Proteomes" id="UP001633002">
    <property type="component" value="Unassembled WGS sequence"/>
</dbReference>
<evidence type="ECO:0000313" key="3">
    <source>
        <dbReference type="Proteomes" id="UP001633002"/>
    </source>
</evidence>
<feature type="compositionally biased region" description="Basic and acidic residues" evidence="1">
    <location>
        <begin position="14"/>
        <end position="30"/>
    </location>
</feature>
<evidence type="ECO:0000313" key="2">
    <source>
        <dbReference type="EMBL" id="KAL3697260.1"/>
    </source>
</evidence>
<protein>
    <submittedName>
        <fullName evidence="2">Uncharacterized protein</fullName>
    </submittedName>
</protein>
<dbReference type="AlphaFoldDB" id="A0ABD3I0J1"/>
<organism evidence="2 3">
    <name type="scientific">Riccia sorocarpa</name>
    <dbReference type="NCBI Taxonomy" id="122646"/>
    <lineage>
        <taxon>Eukaryota</taxon>
        <taxon>Viridiplantae</taxon>
        <taxon>Streptophyta</taxon>
        <taxon>Embryophyta</taxon>
        <taxon>Marchantiophyta</taxon>
        <taxon>Marchantiopsida</taxon>
        <taxon>Marchantiidae</taxon>
        <taxon>Marchantiales</taxon>
        <taxon>Ricciaceae</taxon>
        <taxon>Riccia</taxon>
    </lineage>
</organism>
<keyword evidence="3" id="KW-1185">Reference proteome</keyword>
<reference evidence="2 3" key="1">
    <citation type="submission" date="2024-09" db="EMBL/GenBank/DDBJ databases">
        <title>Chromosome-scale assembly of Riccia sorocarpa.</title>
        <authorList>
            <person name="Paukszto L."/>
        </authorList>
    </citation>
    <scope>NUCLEOTIDE SEQUENCE [LARGE SCALE GENOMIC DNA]</scope>
    <source>
        <strain evidence="2">LP-2024</strain>
        <tissue evidence="2">Aerial parts of the thallus</tissue>
    </source>
</reference>
<gene>
    <name evidence="2" type="ORF">R1sor_011336</name>
</gene>
<dbReference type="EMBL" id="JBJQOH010000002">
    <property type="protein sequence ID" value="KAL3697260.1"/>
    <property type="molecule type" value="Genomic_DNA"/>
</dbReference>
<feature type="region of interest" description="Disordered" evidence="1">
    <location>
        <begin position="1"/>
        <end position="46"/>
    </location>
</feature>
<accession>A0ABD3I0J1</accession>
<comment type="caution">
    <text evidence="2">The sequence shown here is derived from an EMBL/GenBank/DDBJ whole genome shotgun (WGS) entry which is preliminary data.</text>
</comment>
<name>A0ABD3I0J1_9MARC</name>